<keyword evidence="4" id="KW-1185">Reference proteome</keyword>
<evidence type="ECO:0000313" key="3">
    <source>
        <dbReference type="EMBL" id="KAK4880124.1"/>
    </source>
</evidence>
<proteinExistence type="predicted"/>
<dbReference type="AlphaFoldDB" id="A0AAN7SH72"/>
<evidence type="ECO:0000259" key="2">
    <source>
        <dbReference type="Pfam" id="PF12030"/>
    </source>
</evidence>
<dbReference type="Proteomes" id="UP001353858">
    <property type="component" value="Unassembled WGS sequence"/>
</dbReference>
<dbReference type="EMBL" id="JARPUR010000003">
    <property type="protein sequence ID" value="KAK4880124.1"/>
    <property type="molecule type" value="Genomic_DNA"/>
</dbReference>
<reference evidence="4" key="1">
    <citation type="submission" date="2023-01" db="EMBL/GenBank/DDBJ databases">
        <title>Key to firefly adult light organ development and bioluminescence: homeobox transcription factors regulate luciferase expression and transportation to peroxisome.</title>
        <authorList>
            <person name="Fu X."/>
        </authorList>
    </citation>
    <scope>NUCLEOTIDE SEQUENCE [LARGE SCALE GENOMIC DNA]</scope>
</reference>
<accession>A0AAN7SH72</accession>
<feature type="domain" description="DUF3517" evidence="2">
    <location>
        <begin position="1"/>
        <end position="124"/>
    </location>
</feature>
<organism evidence="3 4">
    <name type="scientific">Aquatica leii</name>
    <dbReference type="NCBI Taxonomy" id="1421715"/>
    <lineage>
        <taxon>Eukaryota</taxon>
        <taxon>Metazoa</taxon>
        <taxon>Ecdysozoa</taxon>
        <taxon>Arthropoda</taxon>
        <taxon>Hexapoda</taxon>
        <taxon>Insecta</taxon>
        <taxon>Pterygota</taxon>
        <taxon>Neoptera</taxon>
        <taxon>Endopterygota</taxon>
        <taxon>Coleoptera</taxon>
        <taxon>Polyphaga</taxon>
        <taxon>Elateriformia</taxon>
        <taxon>Elateroidea</taxon>
        <taxon>Lampyridae</taxon>
        <taxon>Luciolinae</taxon>
        <taxon>Aquatica</taxon>
    </lineage>
</organism>
<name>A0AAN7SH72_9COLE</name>
<gene>
    <name evidence="3" type="ORF">RN001_008270</name>
</gene>
<feature type="compositionally biased region" description="Acidic residues" evidence="1">
    <location>
        <begin position="182"/>
        <end position="199"/>
    </location>
</feature>
<evidence type="ECO:0000313" key="4">
    <source>
        <dbReference type="Proteomes" id="UP001353858"/>
    </source>
</evidence>
<protein>
    <recommendedName>
        <fullName evidence="2">DUF3517 domain-containing protein</fullName>
    </recommendedName>
</protein>
<evidence type="ECO:0000256" key="1">
    <source>
        <dbReference type="SAM" id="MobiDB-lite"/>
    </source>
</evidence>
<feature type="region of interest" description="Disordered" evidence="1">
    <location>
        <begin position="176"/>
        <end position="208"/>
    </location>
</feature>
<dbReference type="Pfam" id="PF12030">
    <property type="entry name" value="DUF3517"/>
    <property type="match status" value="1"/>
</dbReference>
<feature type="compositionally biased region" description="Polar residues" evidence="1">
    <location>
        <begin position="143"/>
        <end position="162"/>
    </location>
</feature>
<feature type="region of interest" description="Disordered" evidence="1">
    <location>
        <begin position="141"/>
        <end position="162"/>
    </location>
</feature>
<sequence>MDEGPGPAIKYQYTELGKLHQLVSCLVRCCDVGSKCQSSTGAAVMPNPYRDTSCVEPIMPLSSQAYEILFGRTSYIKKVIEDTNLTDDSIKLLQFCSWENPHFSRTVLSELLWQIAFAYCQEFTTSHGTFVKGDTRQIRSIRDNTWSPPAQSNDSSNGYFLERSNSARKTLERAMELMPEQDRDEEDISEEQESQEEIGENSPTRATC</sequence>
<dbReference type="InterPro" id="IPR021905">
    <property type="entry name" value="DUF3517"/>
</dbReference>
<comment type="caution">
    <text evidence="3">The sequence shown here is derived from an EMBL/GenBank/DDBJ whole genome shotgun (WGS) entry which is preliminary data.</text>
</comment>